<feature type="domain" description="Metallo-beta-lactamase" evidence="5">
    <location>
        <begin position="12"/>
        <end position="191"/>
    </location>
</feature>
<gene>
    <name evidence="6" type="ORF">PPSIR1_35802</name>
</gene>
<organism evidence="6 7">
    <name type="scientific">Plesiocystis pacifica SIR-1</name>
    <dbReference type="NCBI Taxonomy" id="391625"/>
    <lineage>
        <taxon>Bacteria</taxon>
        <taxon>Pseudomonadati</taxon>
        <taxon>Myxococcota</taxon>
        <taxon>Polyangia</taxon>
        <taxon>Nannocystales</taxon>
        <taxon>Nannocystaceae</taxon>
        <taxon>Plesiocystis</taxon>
    </lineage>
</organism>
<evidence type="ECO:0000256" key="1">
    <source>
        <dbReference type="ARBA" id="ARBA00001947"/>
    </source>
</evidence>
<evidence type="ECO:0000256" key="4">
    <source>
        <dbReference type="ARBA" id="ARBA00022833"/>
    </source>
</evidence>
<dbReference type="Gene3D" id="3.60.15.10">
    <property type="entry name" value="Ribonuclease Z/Hydroxyacylglutathione hydrolase-like"/>
    <property type="match status" value="1"/>
</dbReference>
<dbReference type="Proteomes" id="UP000005801">
    <property type="component" value="Unassembled WGS sequence"/>
</dbReference>
<accession>A6G1T9</accession>
<keyword evidence="2" id="KW-0479">Metal-binding</keyword>
<dbReference type="GO" id="GO:0016787">
    <property type="term" value="F:hydrolase activity"/>
    <property type="evidence" value="ECO:0007669"/>
    <property type="project" value="UniProtKB-KW"/>
</dbReference>
<dbReference type="GO" id="GO:0046872">
    <property type="term" value="F:metal ion binding"/>
    <property type="evidence" value="ECO:0007669"/>
    <property type="project" value="UniProtKB-KW"/>
</dbReference>
<keyword evidence="3" id="KW-0378">Hydrolase</keyword>
<evidence type="ECO:0000256" key="3">
    <source>
        <dbReference type="ARBA" id="ARBA00022801"/>
    </source>
</evidence>
<dbReference type="Pfam" id="PF00753">
    <property type="entry name" value="Lactamase_B"/>
    <property type="match status" value="1"/>
</dbReference>
<dbReference type="SMART" id="SM00849">
    <property type="entry name" value="Lactamase_B"/>
    <property type="match status" value="1"/>
</dbReference>
<sequence length="214" mass="23522">MEIRCFTVGLFGVNTYLISDPATGAAAIVDTGESRELVERLAKLDPAPDVRAILLTHGHVDHAGALVWLQERYEVPTYLPRDELPLFNALPEQGDWFGAPHLNRPCGRIDHLLDDGDTVTLGELELTFVATPGHTPGQGCYWEGDDIIVGDTLFAGSVGRTDFPMSDPSLARHSLRRLFELPPHLRVHSGHGPVTTLARERESNPFLGFLRLGL</sequence>
<name>A6G1T9_9BACT</name>
<dbReference type="AlphaFoldDB" id="A6G1T9"/>
<protein>
    <recommendedName>
        <fullName evidence="5">Metallo-beta-lactamase domain-containing protein</fullName>
    </recommendedName>
</protein>
<evidence type="ECO:0000259" key="5">
    <source>
        <dbReference type="SMART" id="SM00849"/>
    </source>
</evidence>
<dbReference type="EMBL" id="ABCS01000013">
    <property type="protein sequence ID" value="EDM80129.1"/>
    <property type="molecule type" value="Genomic_DNA"/>
</dbReference>
<dbReference type="PANTHER" id="PTHR46233:SF3">
    <property type="entry name" value="HYDROXYACYLGLUTATHIONE HYDROLASE GLOC"/>
    <property type="match status" value="1"/>
</dbReference>
<dbReference type="eggNOG" id="COG0491">
    <property type="taxonomic scope" value="Bacteria"/>
</dbReference>
<dbReference type="STRING" id="391625.PPSIR1_35802"/>
<proteinExistence type="predicted"/>
<dbReference type="InterPro" id="IPR036866">
    <property type="entry name" value="RibonucZ/Hydroxyglut_hydro"/>
</dbReference>
<dbReference type="InterPro" id="IPR051453">
    <property type="entry name" value="MBL_Glyoxalase_II"/>
</dbReference>
<comment type="caution">
    <text evidence="6">The sequence shown here is derived from an EMBL/GenBank/DDBJ whole genome shotgun (WGS) entry which is preliminary data.</text>
</comment>
<keyword evidence="4" id="KW-0862">Zinc</keyword>
<evidence type="ECO:0000313" key="6">
    <source>
        <dbReference type="EMBL" id="EDM80129.1"/>
    </source>
</evidence>
<dbReference type="OrthoDB" id="9802991at2"/>
<dbReference type="InterPro" id="IPR001279">
    <property type="entry name" value="Metallo-B-lactamas"/>
</dbReference>
<dbReference type="PANTHER" id="PTHR46233">
    <property type="entry name" value="HYDROXYACYLGLUTATHIONE HYDROLASE GLOC"/>
    <property type="match status" value="1"/>
</dbReference>
<keyword evidence="7" id="KW-1185">Reference proteome</keyword>
<dbReference type="RefSeq" id="WP_006970688.1">
    <property type="nucleotide sequence ID" value="NZ_ABCS01000013.1"/>
</dbReference>
<evidence type="ECO:0000256" key="2">
    <source>
        <dbReference type="ARBA" id="ARBA00022723"/>
    </source>
</evidence>
<reference evidence="6 7" key="1">
    <citation type="submission" date="2007-06" db="EMBL/GenBank/DDBJ databases">
        <authorList>
            <person name="Shimkets L."/>
            <person name="Ferriera S."/>
            <person name="Johnson J."/>
            <person name="Kravitz S."/>
            <person name="Beeson K."/>
            <person name="Sutton G."/>
            <person name="Rogers Y.-H."/>
            <person name="Friedman R."/>
            <person name="Frazier M."/>
            <person name="Venter J.C."/>
        </authorList>
    </citation>
    <scope>NUCLEOTIDE SEQUENCE [LARGE SCALE GENOMIC DNA]</scope>
    <source>
        <strain evidence="6 7">SIR-1</strain>
    </source>
</reference>
<dbReference type="SUPFAM" id="SSF56281">
    <property type="entry name" value="Metallo-hydrolase/oxidoreductase"/>
    <property type="match status" value="1"/>
</dbReference>
<evidence type="ECO:0000313" key="7">
    <source>
        <dbReference type="Proteomes" id="UP000005801"/>
    </source>
</evidence>
<comment type="cofactor">
    <cofactor evidence="1">
        <name>Zn(2+)</name>
        <dbReference type="ChEBI" id="CHEBI:29105"/>
    </cofactor>
</comment>